<dbReference type="PANTHER" id="PTHR13847:SF289">
    <property type="entry name" value="GLYCINE OXIDASE"/>
    <property type="match status" value="1"/>
</dbReference>
<dbReference type="RefSeq" id="WP_123352904.1">
    <property type="nucleotide sequence ID" value="NZ_CP027432.2"/>
</dbReference>
<dbReference type="AlphaFoldDB" id="A0AAJ4RBQ5"/>
<evidence type="ECO:0000313" key="3">
    <source>
        <dbReference type="EMBL" id="QCI29231.1"/>
    </source>
</evidence>
<sequence length="355" mass="40516">MKVFDYVIIGAGIAGSLAGYFLRDKNVLVVDKKGKLEAASGAAGAFLFPKVGYDTAYTRFINEGIVSSIEFYKRIGVDTHTKGVLILPRDERDIEKFKKYEKEIKLPFKKRGEGFFFEIGSVIDPEEVKEKLDFPFEKLEVKTLKKEEYWVINDEIKAKNVILASGYESIVDIPYIQIRPIWGERIEIEGIWDKSKCDIYYHKNCSVGCNGVMKIGATHKRNCLECKENEQEAIELIKKAREIIDIKEYQIKDIKGGFRAASTDYFPVVGQVIDVDKTLLNDKHIIKGDMPKEIFYIEGLYIINGMGGRGFSNAYVCAKMLKDFIENGADLGWVDTKRLFIKWARKSGEAYLRSK</sequence>
<feature type="domain" description="FAD dependent oxidoreductase" evidence="2">
    <location>
        <begin position="5"/>
        <end position="131"/>
    </location>
</feature>
<protein>
    <submittedName>
        <fullName evidence="3">FAD-dependent oxidoreductase</fullName>
    </submittedName>
    <submittedName>
        <fullName evidence="4">Glycine/D-amino acid oxidase-like deaminating enzyme</fullName>
    </submittedName>
</protein>
<accession>A0AAJ4RBQ5</accession>
<dbReference type="Pfam" id="PF01266">
    <property type="entry name" value="DAO"/>
    <property type="match status" value="2"/>
</dbReference>
<gene>
    <name evidence="3" type="ORF">C6V80_07705</name>
    <name evidence="4" type="ORF">EDC58_1385</name>
</gene>
<name>A0AAJ4RBQ5_9BACT</name>
<dbReference type="GO" id="GO:0016491">
    <property type="term" value="F:oxidoreductase activity"/>
    <property type="evidence" value="ECO:0007669"/>
    <property type="project" value="UniProtKB-KW"/>
</dbReference>
<dbReference type="EMBL" id="RJVK01000003">
    <property type="protein sequence ID" value="ROR39445.1"/>
    <property type="molecule type" value="Genomic_DNA"/>
</dbReference>
<organism evidence="4 5">
    <name type="scientific">Caminibacter pacificus</name>
    <dbReference type="NCBI Taxonomy" id="1424653"/>
    <lineage>
        <taxon>Bacteria</taxon>
        <taxon>Pseudomonadati</taxon>
        <taxon>Campylobacterota</taxon>
        <taxon>Epsilonproteobacteria</taxon>
        <taxon>Nautiliales</taxon>
        <taxon>Nautiliaceae</taxon>
        <taxon>Caminibacter</taxon>
    </lineage>
</organism>
<keyword evidence="1" id="KW-0560">Oxidoreductase</keyword>
<proteinExistence type="predicted"/>
<reference evidence="4 5" key="2">
    <citation type="submission" date="2018-11" db="EMBL/GenBank/DDBJ databases">
        <title>Genomic Encyclopedia of Type Strains, Phase IV (KMG-IV): sequencing the most valuable type-strain genomes for metagenomic binning, comparative biology and taxonomic classification.</title>
        <authorList>
            <person name="Goeker M."/>
        </authorList>
    </citation>
    <scope>NUCLEOTIDE SEQUENCE [LARGE SCALE GENOMIC DNA]</scope>
    <source>
        <strain evidence="4 5">DSM 27783</strain>
    </source>
</reference>
<evidence type="ECO:0000313" key="4">
    <source>
        <dbReference type="EMBL" id="ROR39445.1"/>
    </source>
</evidence>
<dbReference type="Gene3D" id="3.50.50.60">
    <property type="entry name" value="FAD/NAD(P)-binding domain"/>
    <property type="match status" value="1"/>
</dbReference>
<evidence type="ECO:0000313" key="5">
    <source>
        <dbReference type="Proteomes" id="UP000272781"/>
    </source>
</evidence>
<dbReference type="SUPFAM" id="SSF51905">
    <property type="entry name" value="FAD/NAD(P)-binding domain"/>
    <property type="match status" value="1"/>
</dbReference>
<feature type="domain" description="FAD dependent oxidoreductase" evidence="2">
    <location>
        <begin position="140"/>
        <end position="322"/>
    </location>
</feature>
<dbReference type="EMBL" id="CP027432">
    <property type="protein sequence ID" value="QCI29231.1"/>
    <property type="molecule type" value="Genomic_DNA"/>
</dbReference>
<reference evidence="6" key="1">
    <citation type="submission" date="2018-03" db="EMBL/GenBank/DDBJ databases">
        <title>A comparative analysis of the Nautiliaceae.</title>
        <authorList>
            <person name="Grosche A."/>
            <person name="Smedile F."/>
            <person name="Vetriani C."/>
        </authorList>
    </citation>
    <scope>NUCLEOTIDE SEQUENCE [LARGE SCALE GENOMIC DNA]</scope>
    <source>
        <strain evidence="6">TB6</strain>
    </source>
</reference>
<dbReference type="PANTHER" id="PTHR13847">
    <property type="entry name" value="SARCOSINE DEHYDROGENASE-RELATED"/>
    <property type="match status" value="1"/>
</dbReference>
<evidence type="ECO:0000259" key="2">
    <source>
        <dbReference type="Pfam" id="PF01266"/>
    </source>
</evidence>
<keyword evidence="6" id="KW-1185">Reference proteome</keyword>
<dbReference type="Proteomes" id="UP000298805">
    <property type="component" value="Chromosome"/>
</dbReference>
<evidence type="ECO:0000313" key="6">
    <source>
        <dbReference type="Proteomes" id="UP000298805"/>
    </source>
</evidence>
<dbReference type="GO" id="GO:0005737">
    <property type="term" value="C:cytoplasm"/>
    <property type="evidence" value="ECO:0007669"/>
    <property type="project" value="TreeGrafter"/>
</dbReference>
<dbReference type="InterPro" id="IPR006076">
    <property type="entry name" value="FAD-dep_OxRdtase"/>
</dbReference>
<dbReference type="InterPro" id="IPR036188">
    <property type="entry name" value="FAD/NAD-bd_sf"/>
</dbReference>
<evidence type="ECO:0000256" key="1">
    <source>
        <dbReference type="ARBA" id="ARBA00023002"/>
    </source>
</evidence>
<reference evidence="3" key="3">
    <citation type="submission" date="2019-06" db="EMBL/GenBank/DDBJ databases">
        <title>A comparative analysis of the Nautiliaceae.</title>
        <authorList>
            <person name="Grosche A."/>
            <person name="Smedile F."/>
            <person name="Vetriani C."/>
        </authorList>
    </citation>
    <scope>NUCLEOTIDE SEQUENCE</scope>
    <source>
        <strain evidence="3">TB6</strain>
    </source>
</reference>
<dbReference type="Gene3D" id="3.30.9.10">
    <property type="entry name" value="D-Amino Acid Oxidase, subunit A, domain 2"/>
    <property type="match status" value="1"/>
</dbReference>
<dbReference type="Proteomes" id="UP000272781">
    <property type="component" value="Unassembled WGS sequence"/>
</dbReference>